<feature type="domain" description="SpoOB alpha-helical" evidence="4">
    <location>
        <begin position="39"/>
        <end position="89"/>
    </location>
</feature>
<dbReference type="GO" id="GO:0000155">
    <property type="term" value="F:phosphorelay sensor kinase activity"/>
    <property type="evidence" value="ECO:0007669"/>
    <property type="project" value="InterPro"/>
</dbReference>
<dbReference type="EMBL" id="CP002869">
    <property type="protein sequence ID" value="AEI44957.1"/>
    <property type="molecule type" value="Genomic_DNA"/>
</dbReference>
<dbReference type="HOGENOM" id="CLU_1254922_0_0_9"/>
<organism evidence="5 6">
    <name type="scientific">Paenibacillus mucilaginosus (strain KNP414)</name>
    <dbReference type="NCBI Taxonomy" id="1036673"/>
    <lineage>
        <taxon>Bacteria</taxon>
        <taxon>Bacillati</taxon>
        <taxon>Bacillota</taxon>
        <taxon>Bacilli</taxon>
        <taxon>Bacillales</taxon>
        <taxon>Paenibacillaceae</taxon>
        <taxon>Paenibacillus</taxon>
    </lineage>
</organism>
<dbReference type="Pfam" id="PF14689">
    <property type="entry name" value="SPOB_a"/>
    <property type="match status" value="1"/>
</dbReference>
<reference evidence="5 6" key="2">
    <citation type="journal article" date="2013" name="Genome Announc.">
        <title>Genome Sequence of Growth-Improving Paenibacillus mucilaginosus Strain KNP414.</title>
        <authorList>
            <person name="Lu J.J."/>
            <person name="Wang J.F."/>
            <person name="Hu X.F."/>
        </authorList>
    </citation>
    <scope>NUCLEOTIDE SEQUENCE [LARGE SCALE GENOMIC DNA]</scope>
    <source>
        <strain evidence="5 6">KNP414</strain>
    </source>
</reference>
<dbReference type="SUPFAM" id="SSF55890">
    <property type="entry name" value="Sporulation response regulatory protein Spo0B"/>
    <property type="match status" value="1"/>
</dbReference>
<accession>F8FMZ7</accession>
<evidence type="ECO:0000256" key="1">
    <source>
        <dbReference type="ARBA" id="ARBA00022553"/>
    </source>
</evidence>
<evidence type="ECO:0000256" key="2">
    <source>
        <dbReference type="ARBA" id="ARBA00022679"/>
    </source>
</evidence>
<evidence type="ECO:0000313" key="6">
    <source>
        <dbReference type="Proteomes" id="UP000006620"/>
    </source>
</evidence>
<dbReference type="PATRIC" id="fig|1036673.3.peg.5994"/>
<evidence type="ECO:0000259" key="4">
    <source>
        <dbReference type="Pfam" id="PF14689"/>
    </source>
</evidence>
<dbReference type="Gene3D" id="1.10.287.130">
    <property type="match status" value="1"/>
</dbReference>
<sequence length="220" mass="24792">MSNAYGQDRVLDTTLEEGARQAVDDEKAGADLADPDSRLLRLFNHYRHDWMNDIQLLMAYVQLKKYDKLPPLMEKIKEKVRQEGYVSKLGIPSLIVYLLSFQSEVKELELEISMNEEIRLPELQNPSAAAVALIQALECFKEEARSFADGQGLLDLHLSRDEEASRLTIAIQYEGPYAVERMKGREAALTAGLGSTGAVQFGAVYCEGKAVWTSEWRYAE</sequence>
<gene>
    <name evidence="5" type="ordered locus">KNP414_06436</name>
</gene>
<reference evidence="6" key="1">
    <citation type="submission" date="2011-06" db="EMBL/GenBank/DDBJ databases">
        <title>Complete genome sequence of Paenibacillus mucilaginosus KNP414.</title>
        <authorList>
            <person name="Wang J."/>
            <person name="Hu S."/>
            <person name="Hu X."/>
            <person name="Zhang B."/>
            <person name="Dong D."/>
            <person name="Zhang S."/>
            <person name="Zhao K."/>
            <person name="Wu D."/>
        </authorList>
    </citation>
    <scope>NUCLEOTIDE SEQUENCE [LARGE SCALE GENOMIC DNA]</scope>
    <source>
        <strain evidence="6">KNP414</strain>
    </source>
</reference>
<keyword evidence="1" id="KW-0597">Phosphoprotein</keyword>
<name>F8FMZ7_PAEMK</name>
<dbReference type="InterPro" id="IPR016120">
    <property type="entry name" value="Sig_transdc_His_kin_SpoOB"/>
</dbReference>
<dbReference type="Proteomes" id="UP000006620">
    <property type="component" value="Chromosome"/>
</dbReference>
<protein>
    <recommendedName>
        <fullName evidence="4">SpoOB alpha-helical domain-containing protein</fullName>
    </recommendedName>
</protein>
<keyword evidence="3" id="KW-0418">Kinase</keyword>
<dbReference type="RefSeq" id="WP_013920101.1">
    <property type="nucleotide sequence ID" value="NC_015690.1"/>
</dbReference>
<proteinExistence type="predicted"/>
<evidence type="ECO:0000313" key="5">
    <source>
        <dbReference type="EMBL" id="AEI44957.1"/>
    </source>
</evidence>
<evidence type="ECO:0000256" key="3">
    <source>
        <dbReference type="ARBA" id="ARBA00022777"/>
    </source>
</evidence>
<dbReference type="InterPro" id="IPR039506">
    <property type="entry name" value="SPOB_a"/>
</dbReference>
<dbReference type="AlphaFoldDB" id="F8FMZ7"/>
<keyword evidence="2" id="KW-0808">Transferase</keyword>
<dbReference type="KEGG" id="pms:KNP414_06436"/>